<gene>
    <name evidence="1" type="ORF">ICL16_33330</name>
</gene>
<dbReference type="AlphaFoldDB" id="A0A8J6Y0G4"/>
<dbReference type="InterPro" id="IPR032568">
    <property type="entry name" value="DUF4926"/>
</dbReference>
<evidence type="ECO:0000313" key="2">
    <source>
        <dbReference type="Proteomes" id="UP000629098"/>
    </source>
</evidence>
<dbReference type="Pfam" id="PF16277">
    <property type="entry name" value="DUF4926"/>
    <property type="match status" value="1"/>
</dbReference>
<name>A0A8J6Y0G4_9CYAN</name>
<accession>A0A8J6Y0G4</accession>
<organism evidence="1 2">
    <name type="scientific">Iningainema tapete BLCC-T55</name>
    <dbReference type="NCBI Taxonomy" id="2748662"/>
    <lineage>
        <taxon>Bacteria</taxon>
        <taxon>Bacillati</taxon>
        <taxon>Cyanobacteriota</taxon>
        <taxon>Cyanophyceae</taxon>
        <taxon>Nostocales</taxon>
        <taxon>Scytonemataceae</taxon>
        <taxon>Iningainema tapete</taxon>
    </lineage>
</organism>
<proteinExistence type="predicted"/>
<dbReference type="Proteomes" id="UP000629098">
    <property type="component" value="Unassembled WGS sequence"/>
</dbReference>
<sequence length="73" mass="8055">MKFLLFTEVALSQNIPEYSLKKGAVGTIVEYYSMPEDEEDGYSLEGLISQDTVEVSKSQIEPIAVSVSSVYSN</sequence>
<dbReference type="RefSeq" id="WP_190835853.1">
    <property type="nucleotide sequence ID" value="NZ_CAWPPI010000098.1"/>
</dbReference>
<protein>
    <submittedName>
        <fullName evidence="1">DUF4926 domain-containing protein</fullName>
    </submittedName>
</protein>
<evidence type="ECO:0000313" key="1">
    <source>
        <dbReference type="EMBL" id="MBD2776803.1"/>
    </source>
</evidence>
<keyword evidence="2" id="KW-1185">Reference proteome</keyword>
<reference evidence="1" key="1">
    <citation type="submission" date="2020-09" db="EMBL/GenBank/DDBJ databases">
        <title>Iningainema tapete sp. nov. (Scytonemataceae, Cyanobacteria) from greenhouses in central Florida (USA) produces two types of nodularin with biosynthetic potential for microcystin-LR and anabaenopeptins.</title>
        <authorList>
            <person name="Berthold D.E."/>
            <person name="Lefler F.W."/>
            <person name="Huang I.-S."/>
            <person name="Abdulla H."/>
            <person name="Zimba P.V."/>
            <person name="Laughinghouse H.D. IV."/>
        </authorList>
    </citation>
    <scope>NUCLEOTIDE SEQUENCE</scope>
    <source>
        <strain evidence="1">BLCCT55</strain>
    </source>
</reference>
<comment type="caution">
    <text evidence="1">The sequence shown here is derived from an EMBL/GenBank/DDBJ whole genome shotgun (WGS) entry which is preliminary data.</text>
</comment>
<dbReference type="EMBL" id="JACXAE010000098">
    <property type="protein sequence ID" value="MBD2776803.1"/>
    <property type="molecule type" value="Genomic_DNA"/>
</dbReference>